<proteinExistence type="predicted"/>
<dbReference type="EMBL" id="JBJUIK010000001">
    <property type="protein sequence ID" value="KAL3538755.1"/>
    <property type="molecule type" value="Genomic_DNA"/>
</dbReference>
<organism evidence="2 3">
    <name type="scientific">Cinchona calisaya</name>
    <dbReference type="NCBI Taxonomy" id="153742"/>
    <lineage>
        <taxon>Eukaryota</taxon>
        <taxon>Viridiplantae</taxon>
        <taxon>Streptophyta</taxon>
        <taxon>Embryophyta</taxon>
        <taxon>Tracheophyta</taxon>
        <taxon>Spermatophyta</taxon>
        <taxon>Magnoliopsida</taxon>
        <taxon>eudicotyledons</taxon>
        <taxon>Gunneridae</taxon>
        <taxon>Pentapetalae</taxon>
        <taxon>asterids</taxon>
        <taxon>lamiids</taxon>
        <taxon>Gentianales</taxon>
        <taxon>Rubiaceae</taxon>
        <taxon>Cinchonoideae</taxon>
        <taxon>Cinchoneae</taxon>
        <taxon>Cinchona</taxon>
    </lineage>
</organism>
<accession>A0ABD3B5C6</accession>
<comment type="caution">
    <text evidence="2">The sequence shown here is derived from an EMBL/GenBank/DDBJ whole genome shotgun (WGS) entry which is preliminary data.</text>
</comment>
<protein>
    <submittedName>
        <fullName evidence="2">Uncharacterized protein</fullName>
    </submittedName>
</protein>
<dbReference type="AlphaFoldDB" id="A0ABD3B5C6"/>
<feature type="compositionally biased region" description="Basic and acidic residues" evidence="1">
    <location>
        <begin position="76"/>
        <end position="91"/>
    </location>
</feature>
<reference evidence="2 3" key="1">
    <citation type="submission" date="2024-11" db="EMBL/GenBank/DDBJ databases">
        <title>A near-complete genome assembly of Cinchona calisaya.</title>
        <authorList>
            <person name="Lian D.C."/>
            <person name="Zhao X.W."/>
            <person name="Wei L."/>
        </authorList>
    </citation>
    <scope>NUCLEOTIDE SEQUENCE [LARGE SCALE GENOMIC DNA]</scope>
    <source>
        <tissue evidence="2">Nenye</tissue>
    </source>
</reference>
<feature type="region of interest" description="Disordered" evidence="1">
    <location>
        <begin position="1"/>
        <end position="36"/>
    </location>
</feature>
<feature type="region of interest" description="Disordered" evidence="1">
    <location>
        <begin position="63"/>
        <end position="104"/>
    </location>
</feature>
<dbReference type="Proteomes" id="UP001630127">
    <property type="component" value="Unassembled WGS sequence"/>
</dbReference>
<name>A0ABD3B5C6_9GENT</name>
<sequence>MRPPTDLRAQMRPFRPQGSSSQGVVGNGKRMDYEGEGDKVHGVGLVVGRRNRGLLVVVDSAGERGSYGAGKRVPRKERGREKATKEKRKGDGLLGKGKKVGGRL</sequence>
<evidence type="ECO:0000313" key="3">
    <source>
        <dbReference type="Proteomes" id="UP001630127"/>
    </source>
</evidence>
<evidence type="ECO:0000256" key="1">
    <source>
        <dbReference type="SAM" id="MobiDB-lite"/>
    </source>
</evidence>
<gene>
    <name evidence="2" type="ORF">ACH5RR_002121</name>
</gene>
<evidence type="ECO:0000313" key="2">
    <source>
        <dbReference type="EMBL" id="KAL3538755.1"/>
    </source>
</evidence>
<keyword evidence="3" id="KW-1185">Reference proteome</keyword>